<keyword evidence="1" id="KW-0732">Signal</keyword>
<proteinExistence type="predicted"/>
<keyword evidence="3" id="KW-1185">Reference proteome</keyword>
<accession>A0A166VSR6</accession>
<sequence length="120" mass="13181">MTLALFNIIILTSLDCRCSHRRSWFIIATPRNPQVLWIRDISQTMLQFTPYSNAGPADGMSCTEVGSCAWSNGFPSPGSKIGATPLPRGWVGASNACVNSARWSGGGVLWRCNWWWSAVC</sequence>
<evidence type="ECO:0000313" key="3">
    <source>
        <dbReference type="Proteomes" id="UP000076532"/>
    </source>
</evidence>
<gene>
    <name evidence="2" type="ORF">FIBSPDRAFT_848273</name>
</gene>
<protein>
    <recommendedName>
        <fullName evidence="4">Secreted protein</fullName>
    </recommendedName>
</protein>
<evidence type="ECO:0008006" key="4">
    <source>
        <dbReference type="Google" id="ProtNLM"/>
    </source>
</evidence>
<evidence type="ECO:0000313" key="2">
    <source>
        <dbReference type="EMBL" id="KZP33024.1"/>
    </source>
</evidence>
<dbReference type="Proteomes" id="UP000076532">
    <property type="component" value="Unassembled WGS sequence"/>
</dbReference>
<feature type="signal peptide" evidence="1">
    <location>
        <begin position="1"/>
        <end position="16"/>
    </location>
</feature>
<feature type="chain" id="PRO_5007881367" description="Secreted protein" evidence="1">
    <location>
        <begin position="17"/>
        <end position="120"/>
    </location>
</feature>
<reference evidence="2 3" key="1">
    <citation type="journal article" date="2016" name="Mol. Biol. Evol.">
        <title>Comparative Genomics of Early-Diverging Mushroom-Forming Fungi Provides Insights into the Origins of Lignocellulose Decay Capabilities.</title>
        <authorList>
            <person name="Nagy L.G."/>
            <person name="Riley R."/>
            <person name="Tritt A."/>
            <person name="Adam C."/>
            <person name="Daum C."/>
            <person name="Floudas D."/>
            <person name="Sun H."/>
            <person name="Yadav J.S."/>
            <person name="Pangilinan J."/>
            <person name="Larsson K.H."/>
            <person name="Matsuura K."/>
            <person name="Barry K."/>
            <person name="Labutti K."/>
            <person name="Kuo R."/>
            <person name="Ohm R.A."/>
            <person name="Bhattacharya S.S."/>
            <person name="Shirouzu T."/>
            <person name="Yoshinaga Y."/>
            <person name="Martin F.M."/>
            <person name="Grigoriev I.V."/>
            <person name="Hibbett D.S."/>
        </authorList>
    </citation>
    <scope>NUCLEOTIDE SEQUENCE [LARGE SCALE GENOMIC DNA]</scope>
    <source>
        <strain evidence="2 3">CBS 109695</strain>
    </source>
</reference>
<organism evidence="2 3">
    <name type="scientific">Athelia psychrophila</name>
    <dbReference type="NCBI Taxonomy" id="1759441"/>
    <lineage>
        <taxon>Eukaryota</taxon>
        <taxon>Fungi</taxon>
        <taxon>Dikarya</taxon>
        <taxon>Basidiomycota</taxon>
        <taxon>Agaricomycotina</taxon>
        <taxon>Agaricomycetes</taxon>
        <taxon>Agaricomycetidae</taxon>
        <taxon>Atheliales</taxon>
        <taxon>Atheliaceae</taxon>
        <taxon>Athelia</taxon>
    </lineage>
</organism>
<name>A0A166VSR6_9AGAM</name>
<evidence type="ECO:0000256" key="1">
    <source>
        <dbReference type="SAM" id="SignalP"/>
    </source>
</evidence>
<dbReference type="EMBL" id="KV417484">
    <property type="protein sequence ID" value="KZP33024.1"/>
    <property type="molecule type" value="Genomic_DNA"/>
</dbReference>
<dbReference type="AlphaFoldDB" id="A0A166VSR6"/>